<organism evidence="2 3">
    <name type="scientific">Hymenoscyphus fraxineus</name>
    <dbReference type="NCBI Taxonomy" id="746836"/>
    <lineage>
        <taxon>Eukaryota</taxon>
        <taxon>Fungi</taxon>
        <taxon>Dikarya</taxon>
        <taxon>Ascomycota</taxon>
        <taxon>Pezizomycotina</taxon>
        <taxon>Leotiomycetes</taxon>
        <taxon>Helotiales</taxon>
        <taxon>Helotiaceae</taxon>
        <taxon>Hymenoscyphus</taxon>
    </lineage>
</organism>
<keyword evidence="3" id="KW-1185">Reference proteome</keyword>
<evidence type="ECO:0000313" key="3">
    <source>
        <dbReference type="Proteomes" id="UP000696280"/>
    </source>
</evidence>
<sequence length="311" mass="34454">MLSFNQSSHQSSTAPIYKPIRQPRGPPANPGAVNFLRGVQSPPSSSACLCIGGWGGDMTGAGNRVHTSSGSFAGSLDALTITDTSTFRPNSMVLQERGGIPRRGIQPEHFLPGHSEYLGDTRSKSYKAQVNHLADHLNCSLYLTDVPLTITFDKLFDVIDCGTVVAIDIKKPAGIYTLKAADVIFTRPESAAAFLAKIEKGIFIDGQRLSARYNKFGQPLNTTDQTRVLFIDGPDEMMQWNRWFAYFDRYCVWQASKFNTIYRKNGRAMFEIEFVRIVGQAQTIKQAIEKDTKLRELIVVGFCPDPCDATN</sequence>
<accession>A0A9N9L7J2</accession>
<comment type="caution">
    <text evidence="2">The sequence shown here is derived from an EMBL/GenBank/DDBJ whole genome shotgun (WGS) entry which is preliminary data.</text>
</comment>
<reference evidence="2" key="1">
    <citation type="submission" date="2021-07" db="EMBL/GenBank/DDBJ databases">
        <authorList>
            <person name="Durling M."/>
        </authorList>
    </citation>
    <scope>NUCLEOTIDE SEQUENCE</scope>
</reference>
<dbReference type="SUPFAM" id="SSF54928">
    <property type="entry name" value="RNA-binding domain, RBD"/>
    <property type="match status" value="1"/>
</dbReference>
<dbReference type="InterPro" id="IPR035979">
    <property type="entry name" value="RBD_domain_sf"/>
</dbReference>
<dbReference type="EMBL" id="CAJVRL010000103">
    <property type="protein sequence ID" value="CAG8960914.1"/>
    <property type="molecule type" value="Genomic_DNA"/>
</dbReference>
<dbReference type="Proteomes" id="UP000696280">
    <property type="component" value="Unassembled WGS sequence"/>
</dbReference>
<name>A0A9N9L7J2_9HELO</name>
<feature type="compositionally biased region" description="Polar residues" evidence="1">
    <location>
        <begin position="1"/>
        <end position="14"/>
    </location>
</feature>
<dbReference type="OrthoDB" id="3508416at2759"/>
<protein>
    <submittedName>
        <fullName evidence="2">Uncharacterized protein</fullName>
    </submittedName>
</protein>
<evidence type="ECO:0000313" key="2">
    <source>
        <dbReference type="EMBL" id="CAG8960914.1"/>
    </source>
</evidence>
<feature type="region of interest" description="Disordered" evidence="1">
    <location>
        <begin position="1"/>
        <end position="42"/>
    </location>
</feature>
<dbReference type="AlphaFoldDB" id="A0A9N9L7J2"/>
<proteinExistence type="predicted"/>
<dbReference type="GO" id="GO:0003676">
    <property type="term" value="F:nucleic acid binding"/>
    <property type="evidence" value="ECO:0007669"/>
    <property type="project" value="InterPro"/>
</dbReference>
<evidence type="ECO:0000256" key="1">
    <source>
        <dbReference type="SAM" id="MobiDB-lite"/>
    </source>
</evidence>
<gene>
    <name evidence="2" type="ORF">HYFRA_00002452</name>
</gene>